<feature type="transmembrane region" description="Helical" evidence="7">
    <location>
        <begin position="12"/>
        <end position="33"/>
    </location>
</feature>
<keyword evidence="3" id="KW-1003">Cell membrane</keyword>
<dbReference type="EMBL" id="JACCAA010000001">
    <property type="protein sequence ID" value="NYG59935.1"/>
    <property type="molecule type" value="Genomic_DNA"/>
</dbReference>
<reference evidence="9 10" key="1">
    <citation type="submission" date="2020-07" db="EMBL/GenBank/DDBJ databases">
        <title>Sequencing the genomes of 1000 actinobacteria strains.</title>
        <authorList>
            <person name="Klenk H.-P."/>
        </authorList>
    </citation>
    <scope>NUCLEOTIDE SEQUENCE [LARGE SCALE GENOMIC DNA]</scope>
    <source>
        <strain evidence="9 10">DSM 23819</strain>
    </source>
</reference>
<feature type="transmembrane region" description="Helical" evidence="7">
    <location>
        <begin position="204"/>
        <end position="221"/>
    </location>
</feature>
<feature type="domain" description="ABC transmembrane type-1" evidence="8">
    <location>
        <begin position="139"/>
        <end position="329"/>
    </location>
</feature>
<dbReference type="PROSITE" id="PS50928">
    <property type="entry name" value="ABC_TM1"/>
    <property type="match status" value="1"/>
</dbReference>
<dbReference type="GO" id="GO:0005886">
    <property type="term" value="C:plasma membrane"/>
    <property type="evidence" value="ECO:0007669"/>
    <property type="project" value="UniProtKB-SubCell"/>
</dbReference>
<sequence length="343" mass="36523">MHSSRTAKANRTKTLLVGGALLIAGLALLIFGWSTPSLVLAAKAAMVLIGIVLVFQGTNRLIEAIRGERVDLLFGASMVWLVLIIALAILAPFLPLGEHNDVAKSLMNETNVPPKLLSENPLGTNNQGLDLLSRAIHGARTSLMISLLAVAIGTVVGGAVGVVAGYFRKGVDSAIGILTNALLAVPPLILLIALSTFLDPSVRNMALALSLLTIPGMVRLARANTISFAQREFVMAARLMGANRMRVMVRELVPNVVFPVFSMAVVMISVLIVAEASLSFLGLGIQQPDPTWGNMISEGEGGVMEDYPHIVLVPGVFLFLTVFAFNLLGEKAQKKWDTRSAKL</sequence>
<feature type="transmembrane region" description="Helical" evidence="7">
    <location>
        <begin position="307"/>
        <end position="329"/>
    </location>
</feature>
<dbReference type="RefSeq" id="WP_179502932.1">
    <property type="nucleotide sequence ID" value="NZ_JACCAA010000001.1"/>
</dbReference>
<keyword evidence="2 7" id="KW-0813">Transport</keyword>
<accession>A0A7Y9S0Z4</accession>
<dbReference type="PANTHER" id="PTHR43386">
    <property type="entry name" value="OLIGOPEPTIDE TRANSPORT SYSTEM PERMEASE PROTEIN APPC"/>
    <property type="match status" value="1"/>
</dbReference>
<protein>
    <submittedName>
        <fullName evidence="9">Peptide/nickel transport system permease protein</fullName>
    </submittedName>
</protein>
<evidence type="ECO:0000256" key="2">
    <source>
        <dbReference type="ARBA" id="ARBA00022448"/>
    </source>
</evidence>
<proteinExistence type="inferred from homology"/>
<dbReference type="InterPro" id="IPR000515">
    <property type="entry name" value="MetI-like"/>
</dbReference>
<dbReference type="Proteomes" id="UP000540656">
    <property type="component" value="Unassembled WGS sequence"/>
</dbReference>
<evidence type="ECO:0000259" key="8">
    <source>
        <dbReference type="PROSITE" id="PS50928"/>
    </source>
</evidence>
<feature type="transmembrane region" description="Helical" evidence="7">
    <location>
        <begin position="39"/>
        <end position="58"/>
    </location>
</feature>
<evidence type="ECO:0000256" key="6">
    <source>
        <dbReference type="ARBA" id="ARBA00023136"/>
    </source>
</evidence>
<dbReference type="Gene3D" id="1.10.3720.10">
    <property type="entry name" value="MetI-like"/>
    <property type="match status" value="1"/>
</dbReference>
<evidence type="ECO:0000256" key="1">
    <source>
        <dbReference type="ARBA" id="ARBA00004651"/>
    </source>
</evidence>
<organism evidence="9 10">
    <name type="scientific">Nocardioides daedukensis</name>
    <dbReference type="NCBI Taxonomy" id="634462"/>
    <lineage>
        <taxon>Bacteria</taxon>
        <taxon>Bacillati</taxon>
        <taxon>Actinomycetota</taxon>
        <taxon>Actinomycetes</taxon>
        <taxon>Propionibacteriales</taxon>
        <taxon>Nocardioidaceae</taxon>
        <taxon>Nocardioides</taxon>
    </lineage>
</organism>
<dbReference type="InterPro" id="IPR050366">
    <property type="entry name" value="BP-dependent_transpt_permease"/>
</dbReference>
<comment type="similarity">
    <text evidence="7">Belongs to the binding-protein-dependent transport system permease family.</text>
</comment>
<name>A0A7Y9S0Z4_9ACTN</name>
<evidence type="ECO:0000256" key="4">
    <source>
        <dbReference type="ARBA" id="ARBA00022692"/>
    </source>
</evidence>
<comment type="caution">
    <text evidence="9">The sequence shown here is derived from an EMBL/GenBank/DDBJ whole genome shotgun (WGS) entry which is preliminary data.</text>
</comment>
<dbReference type="Pfam" id="PF00528">
    <property type="entry name" value="BPD_transp_1"/>
    <property type="match status" value="1"/>
</dbReference>
<dbReference type="SUPFAM" id="SSF161098">
    <property type="entry name" value="MetI-like"/>
    <property type="match status" value="1"/>
</dbReference>
<dbReference type="PANTHER" id="PTHR43386:SF25">
    <property type="entry name" value="PEPTIDE ABC TRANSPORTER PERMEASE PROTEIN"/>
    <property type="match status" value="1"/>
</dbReference>
<keyword evidence="6 7" id="KW-0472">Membrane</keyword>
<dbReference type="GO" id="GO:0055085">
    <property type="term" value="P:transmembrane transport"/>
    <property type="evidence" value="ECO:0007669"/>
    <property type="project" value="InterPro"/>
</dbReference>
<evidence type="ECO:0000256" key="3">
    <source>
        <dbReference type="ARBA" id="ARBA00022475"/>
    </source>
</evidence>
<keyword evidence="5 7" id="KW-1133">Transmembrane helix</keyword>
<dbReference type="InterPro" id="IPR035906">
    <property type="entry name" value="MetI-like_sf"/>
</dbReference>
<keyword evidence="4 7" id="KW-0812">Transmembrane</keyword>
<comment type="subcellular location">
    <subcellularLocation>
        <location evidence="1 7">Cell membrane</location>
        <topology evidence="1 7">Multi-pass membrane protein</topology>
    </subcellularLocation>
</comment>
<feature type="transmembrane region" description="Helical" evidence="7">
    <location>
        <begin position="143"/>
        <end position="167"/>
    </location>
</feature>
<feature type="transmembrane region" description="Helical" evidence="7">
    <location>
        <begin position="174"/>
        <end position="198"/>
    </location>
</feature>
<gene>
    <name evidence="9" type="ORF">BJ980_002858</name>
</gene>
<dbReference type="CDD" id="cd06261">
    <property type="entry name" value="TM_PBP2"/>
    <property type="match status" value="1"/>
</dbReference>
<dbReference type="AlphaFoldDB" id="A0A7Y9S0Z4"/>
<evidence type="ECO:0000256" key="5">
    <source>
        <dbReference type="ARBA" id="ARBA00022989"/>
    </source>
</evidence>
<feature type="transmembrane region" description="Helical" evidence="7">
    <location>
        <begin position="252"/>
        <end position="274"/>
    </location>
</feature>
<evidence type="ECO:0000256" key="7">
    <source>
        <dbReference type="RuleBase" id="RU363032"/>
    </source>
</evidence>
<feature type="transmembrane region" description="Helical" evidence="7">
    <location>
        <begin position="70"/>
        <end position="94"/>
    </location>
</feature>
<keyword evidence="10" id="KW-1185">Reference proteome</keyword>
<evidence type="ECO:0000313" key="9">
    <source>
        <dbReference type="EMBL" id="NYG59935.1"/>
    </source>
</evidence>
<evidence type="ECO:0000313" key="10">
    <source>
        <dbReference type="Proteomes" id="UP000540656"/>
    </source>
</evidence>